<keyword evidence="3" id="KW-1185">Reference proteome</keyword>
<evidence type="ECO:0000313" key="3">
    <source>
        <dbReference type="Proteomes" id="UP000053097"/>
    </source>
</evidence>
<proteinExistence type="predicted"/>
<dbReference type="AlphaFoldDB" id="A0A026WKU4"/>
<gene>
    <name evidence="2" type="ORF">X777_04066</name>
</gene>
<dbReference type="Proteomes" id="UP000053097">
    <property type="component" value="Unassembled WGS sequence"/>
</dbReference>
<evidence type="ECO:0000256" key="1">
    <source>
        <dbReference type="SAM" id="MobiDB-lite"/>
    </source>
</evidence>
<name>A0A026WKU4_OOCBI</name>
<accession>A0A026WKU4</accession>
<sequence length="69" mass="7482">MLGGTQKSEPKMEVGRDSSGVNQHGDWEGLGGVNQHGDWEGLRGVNQHGGWEGLGRVNQKWRLGGTQVE</sequence>
<organism evidence="2 3">
    <name type="scientific">Ooceraea biroi</name>
    <name type="common">Clonal raider ant</name>
    <name type="synonym">Cerapachys biroi</name>
    <dbReference type="NCBI Taxonomy" id="2015173"/>
    <lineage>
        <taxon>Eukaryota</taxon>
        <taxon>Metazoa</taxon>
        <taxon>Ecdysozoa</taxon>
        <taxon>Arthropoda</taxon>
        <taxon>Hexapoda</taxon>
        <taxon>Insecta</taxon>
        <taxon>Pterygota</taxon>
        <taxon>Neoptera</taxon>
        <taxon>Endopterygota</taxon>
        <taxon>Hymenoptera</taxon>
        <taxon>Apocrita</taxon>
        <taxon>Aculeata</taxon>
        <taxon>Formicoidea</taxon>
        <taxon>Formicidae</taxon>
        <taxon>Dorylinae</taxon>
        <taxon>Ooceraea</taxon>
    </lineage>
</organism>
<dbReference type="EMBL" id="KK107191">
    <property type="protein sequence ID" value="EZA55719.1"/>
    <property type="molecule type" value="Genomic_DNA"/>
</dbReference>
<protein>
    <submittedName>
        <fullName evidence="2">Uncharacterized protein</fullName>
    </submittedName>
</protein>
<reference evidence="2 3" key="1">
    <citation type="journal article" date="2014" name="Curr. Biol.">
        <title>The genome of the clonal raider ant Cerapachys biroi.</title>
        <authorList>
            <person name="Oxley P.R."/>
            <person name="Ji L."/>
            <person name="Fetter-Pruneda I."/>
            <person name="McKenzie S.K."/>
            <person name="Li C."/>
            <person name="Hu H."/>
            <person name="Zhang G."/>
            <person name="Kronauer D.J."/>
        </authorList>
    </citation>
    <scope>NUCLEOTIDE SEQUENCE [LARGE SCALE GENOMIC DNA]</scope>
</reference>
<feature type="region of interest" description="Disordered" evidence="1">
    <location>
        <begin position="1"/>
        <end position="69"/>
    </location>
</feature>
<evidence type="ECO:0000313" key="2">
    <source>
        <dbReference type="EMBL" id="EZA55719.1"/>
    </source>
</evidence>